<name>A0AAD9D5M7_9STRA</name>
<comment type="caution">
    <text evidence="1">The sequence shown here is derived from an EMBL/GenBank/DDBJ whole genome shotgun (WGS) entry which is preliminary data.</text>
</comment>
<gene>
    <name evidence="1" type="ORF">QTG54_014426</name>
</gene>
<accession>A0AAD9D5M7</accession>
<proteinExistence type="predicted"/>
<dbReference type="InterPro" id="IPR006597">
    <property type="entry name" value="Sel1-like"/>
</dbReference>
<dbReference type="InterPro" id="IPR011990">
    <property type="entry name" value="TPR-like_helical_dom_sf"/>
</dbReference>
<dbReference type="SMART" id="SM00671">
    <property type="entry name" value="SEL1"/>
    <property type="match status" value="3"/>
</dbReference>
<dbReference type="SUPFAM" id="SSF81901">
    <property type="entry name" value="HCP-like"/>
    <property type="match status" value="1"/>
</dbReference>
<dbReference type="PANTHER" id="PTHR45011:SF1">
    <property type="entry name" value="DAP3-BINDING CELL DEATH ENHANCER 1"/>
    <property type="match status" value="1"/>
</dbReference>
<dbReference type="AlphaFoldDB" id="A0AAD9D5M7"/>
<dbReference type="PANTHER" id="PTHR45011">
    <property type="entry name" value="DAP3-BINDING CELL DEATH ENHANCER 1"/>
    <property type="match status" value="1"/>
</dbReference>
<evidence type="ECO:0000313" key="2">
    <source>
        <dbReference type="Proteomes" id="UP001224775"/>
    </source>
</evidence>
<reference evidence="1" key="1">
    <citation type="submission" date="2023-06" db="EMBL/GenBank/DDBJ databases">
        <title>Survivors Of The Sea: Transcriptome response of Skeletonema marinoi to long-term dormancy.</title>
        <authorList>
            <person name="Pinder M.I.M."/>
            <person name="Kourtchenko O."/>
            <person name="Robertson E.K."/>
            <person name="Larsson T."/>
            <person name="Maumus F."/>
            <person name="Osuna-Cruz C.M."/>
            <person name="Vancaester E."/>
            <person name="Stenow R."/>
            <person name="Vandepoele K."/>
            <person name="Ploug H."/>
            <person name="Bruchert V."/>
            <person name="Godhe A."/>
            <person name="Topel M."/>
        </authorList>
    </citation>
    <scope>NUCLEOTIDE SEQUENCE</scope>
    <source>
        <strain evidence="1">R05AC</strain>
    </source>
</reference>
<keyword evidence="2" id="KW-1185">Reference proteome</keyword>
<dbReference type="EMBL" id="JATAAI010000036">
    <property type="protein sequence ID" value="KAK1734966.1"/>
    <property type="molecule type" value="Genomic_DNA"/>
</dbReference>
<organism evidence="1 2">
    <name type="scientific">Skeletonema marinoi</name>
    <dbReference type="NCBI Taxonomy" id="267567"/>
    <lineage>
        <taxon>Eukaryota</taxon>
        <taxon>Sar</taxon>
        <taxon>Stramenopiles</taxon>
        <taxon>Ochrophyta</taxon>
        <taxon>Bacillariophyta</taxon>
        <taxon>Coscinodiscophyceae</taxon>
        <taxon>Thalassiosirophycidae</taxon>
        <taxon>Thalassiosirales</taxon>
        <taxon>Skeletonemataceae</taxon>
        <taxon>Skeletonema</taxon>
        <taxon>Skeletonema marinoi-dohrnii complex</taxon>
    </lineage>
</organism>
<evidence type="ECO:0000313" key="1">
    <source>
        <dbReference type="EMBL" id="KAK1734966.1"/>
    </source>
</evidence>
<protein>
    <submittedName>
        <fullName evidence="1">Sel1-like repeat family protein</fullName>
    </submittedName>
</protein>
<dbReference type="Pfam" id="PF08238">
    <property type="entry name" value="Sel1"/>
    <property type="match status" value="3"/>
</dbReference>
<dbReference type="InterPro" id="IPR052748">
    <property type="entry name" value="ISR_Activator"/>
</dbReference>
<sequence length="164" mass="17857">MKRVAANDRVAIHQEGVKHHQSGDFASAFEYYTKAAELGDAEAHYLLSLLYGKGQVVEKGEKKGLYHLEEAAIAGHPEARNILACYEERKGRIDRAVKHYIIAANLGYDLSIQSLKGCYKGGKVGKEDFAAALRRHQAAVDATKSPQREAASIAQAAGKFRSSG</sequence>
<dbReference type="Gene3D" id="1.25.40.10">
    <property type="entry name" value="Tetratricopeptide repeat domain"/>
    <property type="match status" value="1"/>
</dbReference>
<dbReference type="Proteomes" id="UP001224775">
    <property type="component" value="Unassembled WGS sequence"/>
</dbReference>